<dbReference type="AlphaFoldDB" id="A0A370HM54"/>
<keyword evidence="2" id="KW-1185">Reference proteome</keyword>
<proteinExistence type="predicted"/>
<dbReference type="RefSeq" id="WP_255285603.1">
    <property type="nucleotide sequence ID" value="NZ_QQBC01000017.1"/>
</dbReference>
<name>A0A370HM54_9NOCA</name>
<accession>A0A370HM54</accession>
<gene>
    <name evidence="1" type="ORF">DFR76_1172</name>
</gene>
<dbReference type="EMBL" id="QQBC01000017">
    <property type="protein sequence ID" value="RDI59672.1"/>
    <property type="molecule type" value="Genomic_DNA"/>
</dbReference>
<organism evidence="1 2">
    <name type="scientific">Nocardia pseudobrasiliensis</name>
    <dbReference type="NCBI Taxonomy" id="45979"/>
    <lineage>
        <taxon>Bacteria</taxon>
        <taxon>Bacillati</taxon>
        <taxon>Actinomycetota</taxon>
        <taxon>Actinomycetes</taxon>
        <taxon>Mycobacteriales</taxon>
        <taxon>Nocardiaceae</taxon>
        <taxon>Nocardia</taxon>
    </lineage>
</organism>
<reference evidence="1 2" key="1">
    <citation type="submission" date="2018-07" db="EMBL/GenBank/DDBJ databases">
        <title>Genomic Encyclopedia of Type Strains, Phase IV (KMG-IV): sequencing the most valuable type-strain genomes for metagenomic binning, comparative biology and taxonomic classification.</title>
        <authorList>
            <person name="Goeker M."/>
        </authorList>
    </citation>
    <scope>NUCLEOTIDE SEQUENCE [LARGE SCALE GENOMIC DNA]</scope>
    <source>
        <strain evidence="1 2">DSM 44290</strain>
    </source>
</reference>
<evidence type="ECO:0000313" key="1">
    <source>
        <dbReference type="EMBL" id="RDI59672.1"/>
    </source>
</evidence>
<sequence length="41" mass="4430">MGYNWILDGHRNGDPLASALYGPLMFVLGVVETMQGGGNMF</sequence>
<dbReference type="Proteomes" id="UP000254869">
    <property type="component" value="Unassembled WGS sequence"/>
</dbReference>
<comment type="caution">
    <text evidence="1">The sequence shown here is derived from an EMBL/GenBank/DDBJ whole genome shotgun (WGS) entry which is preliminary data.</text>
</comment>
<evidence type="ECO:0000313" key="2">
    <source>
        <dbReference type="Proteomes" id="UP000254869"/>
    </source>
</evidence>
<protein>
    <submittedName>
        <fullName evidence="1">Uncharacterized protein</fullName>
    </submittedName>
</protein>